<feature type="compositionally biased region" description="Basic and acidic residues" evidence="4">
    <location>
        <begin position="232"/>
        <end position="246"/>
    </location>
</feature>
<dbReference type="AlphaFoldDB" id="A0A9P4M0T5"/>
<dbReference type="GO" id="GO:0043023">
    <property type="term" value="F:ribosomal large subunit binding"/>
    <property type="evidence" value="ECO:0007669"/>
    <property type="project" value="TreeGrafter"/>
</dbReference>
<proteinExistence type="inferred from homology"/>
<evidence type="ECO:0000256" key="4">
    <source>
        <dbReference type="SAM" id="MobiDB-lite"/>
    </source>
</evidence>
<protein>
    <submittedName>
        <fullName evidence="6">Ribosome recycling factor</fullName>
    </submittedName>
</protein>
<dbReference type="GO" id="GO:0005739">
    <property type="term" value="C:mitochondrion"/>
    <property type="evidence" value="ECO:0007669"/>
    <property type="project" value="TreeGrafter"/>
</dbReference>
<keyword evidence="7" id="KW-1185">Reference proteome</keyword>
<keyword evidence="2" id="KW-0648">Protein biosynthesis</keyword>
<feature type="region of interest" description="Disordered" evidence="4">
    <location>
        <begin position="223"/>
        <end position="246"/>
    </location>
</feature>
<dbReference type="Pfam" id="PF01765">
    <property type="entry name" value="RRF"/>
    <property type="match status" value="1"/>
</dbReference>
<evidence type="ECO:0000313" key="6">
    <source>
        <dbReference type="EMBL" id="KAF2092650.1"/>
    </source>
</evidence>
<dbReference type="GO" id="GO:0006412">
    <property type="term" value="P:translation"/>
    <property type="evidence" value="ECO:0007669"/>
    <property type="project" value="UniProtKB-KW"/>
</dbReference>
<dbReference type="Proteomes" id="UP000799772">
    <property type="component" value="Unassembled WGS sequence"/>
</dbReference>
<dbReference type="InterPro" id="IPR002661">
    <property type="entry name" value="Ribosome_recyc_fac"/>
</dbReference>
<gene>
    <name evidence="6" type="ORF">NA57DRAFT_69605</name>
</gene>
<dbReference type="InterPro" id="IPR023584">
    <property type="entry name" value="Ribosome_recyc_fac_dom"/>
</dbReference>
<comment type="caution">
    <text evidence="6">The sequence shown here is derived from an EMBL/GenBank/DDBJ whole genome shotgun (WGS) entry which is preliminary data.</text>
</comment>
<feature type="domain" description="Ribosome recycling factor" evidence="5">
    <location>
        <begin position="107"/>
        <end position="271"/>
    </location>
</feature>
<dbReference type="OrthoDB" id="407355at2759"/>
<feature type="region of interest" description="Disordered" evidence="4">
    <location>
        <begin position="64"/>
        <end position="84"/>
    </location>
</feature>
<dbReference type="PANTHER" id="PTHR20982">
    <property type="entry name" value="RIBOSOME RECYCLING FACTOR"/>
    <property type="match status" value="1"/>
</dbReference>
<dbReference type="SUPFAM" id="SSF55194">
    <property type="entry name" value="Ribosome recycling factor, RRF"/>
    <property type="match status" value="1"/>
</dbReference>
<evidence type="ECO:0000313" key="7">
    <source>
        <dbReference type="Proteomes" id="UP000799772"/>
    </source>
</evidence>
<evidence type="ECO:0000259" key="5">
    <source>
        <dbReference type="Pfam" id="PF01765"/>
    </source>
</evidence>
<evidence type="ECO:0000256" key="3">
    <source>
        <dbReference type="ARBA" id="ARBA00024909"/>
    </source>
</evidence>
<accession>A0A9P4M0T5</accession>
<dbReference type="EMBL" id="ML978143">
    <property type="protein sequence ID" value="KAF2092650.1"/>
    <property type="molecule type" value="Genomic_DNA"/>
</dbReference>
<dbReference type="Gene3D" id="3.30.1360.40">
    <property type="match status" value="1"/>
</dbReference>
<evidence type="ECO:0000256" key="2">
    <source>
        <dbReference type="ARBA" id="ARBA00022917"/>
    </source>
</evidence>
<dbReference type="Gene3D" id="1.10.132.20">
    <property type="entry name" value="Ribosome-recycling factor"/>
    <property type="match status" value="1"/>
</dbReference>
<reference evidence="6" key="1">
    <citation type="journal article" date="2020" name="Stud. Mycol.">
        <title>101 Dothideomycetes genomes: a test case for predicting lifestyles and emergence of pathogens.</title>
        <authorList>
            <person name="Haridas S."/>
            <person name="Albert R."/>
            <person name="Binder M."/>
            <person name="Bloem J."/>
            <person name="Labutti K."/>
            <person name="Salamov A."/>
            <person name="Andreopoulos B."/>
            <person name="Baker S."/>
            <person name="Barry K."/>
            <person name="Bills G."/>
            <person name="Bluhm B."/>
            <person name="Cannon C."/>
            <person name="Castanera R."/>
            <person name="Culley D."/>
            <person name="Daum C."/>
            <person name="Ezra D."/>
            <person name="Gonzalez J."/>
            <person name="Henrissat B."/>
            <person name="Kuo A."/>
            <person name="Liang C."/>
            <person name="Lipzen A."/>
            <person name="Lutzoni F."/>
            <person name="Magnuson J."/>
            <person name="Mondo S."/>
            <person name="Nolan M."/>
            <person name="Ohm R."/>
            <person name="Pangilinan J."/>
            <person name="Park H.-J."/>
            <person name="Ramirez L."/>
            <person name="Alfaro M."/>
            <person name="Sun H."/>
            <person name="Tritt A."/>
            <person name="Yoshinaga Y."/>
            <person name="Zwiers L.-H."/>
            <person name="Turgeon B."/>
            <person name="Goodwin S."/>
            <person name="Spatafora J."/>
            <person name="Crous P."/>
            <person name="Grigoriev I."/>
        </authorList>
    </citation>
    <scope>NUCLEOTIDE SEQUENCE</scope>
    <source>
        <strain evidence="6">CBS 133067</strain>
    </source>
</reference>
<name>A0A9P4M0T5_9PEZI</name>
<dbReference type="PANTHER" id="PTHR20982:SF3">
    <property type="entry name" value="MITOCHONDRIAL RIBOSOME RECYCLING FACTOR PSEUDO 1"/>
    <property type="match status" value="1"/>
</dbReference>
<comment type="function">
    <text evidence="3">Necessary for protein synthesis in mitochondria. Functions as a ribosome recycling factor in mitochondria.</text>
</comment>
<dbReference type="InterPro" id="IPR036191">
    <property type="entry name" value="RRF_sf"/>
</dbReference>
<evidence type="ECO:0000256" key="1">
    <source>
        <dbReference type="ARBA" id="ARBA00005912"/>
    </source>
</evidence>
<organism evidence="6 7">
    <name type="scientific">Rhizodiscina lignyota</name>
    <dbReference type="NCBI Taxonomy" id="1504668"/>
    <lineage>
        <taxon>Eukaryota</taxon>
        <taxon>Fungi</taxon>
        <taxon>Dikarya</taxon>
        <taxon>Ascomycota</taxon>
        <taxon>Pezizomycotina</taxon>
        <taxon>Dothideomycetes</taxon>
        <taxon>Pleosporomycetidae</taxon>
        <taxon>Aulographales</taxon>
        <taxon>Rhizodiscinaceae</taxon>
        <taxon>Rhizodiscina</taxon>
    </lineage>
</organism>
<sequence length="277" mass="30219">MSRPVASRGFPLLAPRHLTRSSTVCRICAQHRSACFTPTLHKAPEPVTRHFASSAFLLKKAGKKARDTAKSDSSPPGPAVAPNTATDEIYDFSVLESNILKAIERLTHKLSELRAGGRFNPSILESLKVQLDKGGANAKLRDLAQVVTRGRTISVIVGEEDHVRPVSSAILASAHSLNPQGPSPDAPTTLTIQIPPPTGESRRAAIEDARKFSEEATAAIRAARQTQHKKMRSMELEKRARPDDLQKAHKQMEEVVRKGNEEVKRIVDGAKRVLESA</sequence>
<comment type="similarity">
    <text evidence="1">Belongs to the RRF family.</text>
</comment>